<comment type="caution">
    <text evidence="4">The sequence shown here is derived from an EMBL/GenBank/DDBJ whole genome shotgun (WGS) entry which is preliminary data.</text>
</comment>
<reference evidence="4 5" key="1">
    <citation type="journal article" date="2019" name="Int. J. Syst. Evol. Microbiol.">
        <title>The Global Catalogue of Microorganisms (GCM) 10K type strain sequencing project: providing services to taxonomists for standard genome sequencing and annotation.</title>
        <authorList>
            <consortium name="The Broad Institute Genomics Platform"/>
            <consortium name="The Broad Institute Genome Sequencing Center for Infectious Disease"/>
            <person name="Wu L."/>
            <person name="Ma J."/>
        </authorList>
    </citation>
    <scope>NUCLEOTIDE SEQUENCE [LARGE SCALE GENOMIC DNA]</scope>
    <source>
        <strain evidence="4 5">JCM 6924</strain>
    </source>
</reference>
<dbReference type="EMBL" id="BAAATM010000027">
    <property type="protein sequence ID" value="GAA2558222.1"/>
    <property type="molecule type" value="Genomic_DNA"/>
</dbReference>
<name>A0ABN3P3U1_9ACTN</name>
<evidence type="ECO:0000256" key="2">
    <source>
        <dbReference type="SAM" id="Phobius"/>
    </source>
</evidence>
<feature type="compositionally biased region" description="Pro residues" evidence="1">
    <location>
        <begin position="261"/>
        <end position="272"/>
    </location>
</feature>
<accession>A0ABN3P3U1</accession>
<feature type="region of interest" description="Disordered" evidence="1">
    <location>
        <begin position="1"/>
        <end position="31"/>
    </location>
</feature>
<dbReference type="PROSITE" id="PS50830">
    <property type="entry name" value="TNASE_3"/>
    <property type="match status" value="1"/>
</dbReference>
<dbReference type="InterPro" id="IPR035437">
    <property type="entry name" value="SNase_OB-fold_sf"/>
</dbReference>
<feature type="compositionally biased region" description="Low complexity" evidence="1">
    <location>
        <begin position="64"/>
        <end position="91"/>
    </location>
</feature>
<evidence type="ECO:0000313" key="5">
    <source>
        <dbReference type="Proteomes" id="UP001501095"/>
    </source>
</evidence>
<dbReference type="Pfam" id="PF00565">
    <property type="entry name" value="SNase"/>
    <property type="match status" value="1"/>
</dbReference>
<keyword evidence="2" id="KW-0472">Membrane</keyword>
<evidence type="ECO:0000313" key="4">
    <source>
        <dbReference type="EMBL" id="GAA2558222.1"/>
    </source>
</evidence>
<proteinExistence type="predicted"/>
<feature type="domain" description="TNase-like" evidence="3">
    <location>
        <begin position="116"/>
        <end position="249"/>
    </location>
</feature>
<keyword evidence="5" id="KW-1185">Reference proteome</keyword>
<feature type="compositionally biased region" description="Basic and acidic residues" evidence="1">
    <location>
        <begin position="302"/>
        <end position="312"/>
    </location>
</feature>
<sequence length="319" mass="34235">MCPSPPPDPNAWHDHPWQPSAEGPRDPKRPKRLKHPWITAVLVILGLLLGLGGLGTLLDDDQQRTSGTTAPTQTSTSQPSDQPRSDSPADATKPPAEPPDRPAATPTTQPKPPSTAPAGGVVLRIIDGDTLEVRGDGRILPKDTVARVRLLEIDTPERGACFADSATARTTTLLPPGSRIRAERDVELTDRYDRYLLYVWNVQGTFVNESLVRSGHAEAVLYPPNDKYWTKITNAEDHAQQTGAGLWTTCPEQPETSSTPPTSPDSPAPDTPARPDLPDGPPAGVPDMDCSDLPGPVWVGPDDPHRLDRDGDGIGCDAN</sequence>
<evidence type="ECO:0000256" key="1">
    <source>
        <dbReference type="SAM" id="MobiDB-lite"/>
    </source>
</evidence>
<feature type="compositionally biased region" description="Low complexity" evidence="1">
    <location>
        <begin position="248"/>
        <end position="260"/>
    </location>
</feature>
<dbReference type="SUPFAM" id="SSF50199">
    <property type="entry name" value="Staphylococcal nuclease"/>
    <property type="match status" value="1"/>
</dbReference>
<dbReference type="SMART" id="SM00318">
    <property type="entry name" value="SNc"/>
    <property type="match status" value="1"/>
</dbReference>
<keyword evidence="2" id="KW-0812">Transmembrane</keyword>
<protein>
    <recommendedName>
        <fullName evidence="3">TNase-like domain-containing protein</fullName>
    </recommendedName>
</protein>
<organism evidence="4 5">
    <name type="scientific">Streptomyces levis</name>
    <dbReference type="NCBI Taxonomy" id="285566"/>
    <lineage>
        <taxon>Bacteria</taxon>
        <taxon>Bacillati</taxon>
        <taxon>Actinomycetota</taxon>
        <taxon>Actinomycetes</taxon>
        <taxon>Kitasatosporales</taxon>
        <taxon>Streptomycetaceae</taxon>
        <taxon>Streptomyces</taxon>
    </lineage>
</organism>
<evidence type="ECO:0000259" key="3">
    <source>
        <dbReference type="PROSITE" id="PS50830"/>
    </source>
</evidence>
<feature type="region of interest" description="Disordered" evidence="1">
    <location>
        <begin position="246"/>
        <end position="319"/>
    </location>
</feature>
<feature type="transmembrane region" description="Helical" evidence="2">
    <location>
        <begin position="37"/>
        <end position="58"/>
    </location>
</feature>
<dbReference type="Gene3D" id="2.40.50.90">
    <property type="match status" value="1"/>
</dbReference>
<gene>
    <name evidence="4" type="ORF">GCM10010423_70100</name>
</gene>
<dbReference type="Proteomes" id="UP001501095">
    <property type="component" value="Unassembled WGS sequence"/>
</dbReference>
<keyword evidence="2" id="KW-1133">Transmembrane helix</keyword>
<feature type="region of interest" description="Disordered" evidence="1">
    <location>
        <begin position="62"/>
        <end position="120"/>
    </location>
</feature>
<dbReference type="InterPro" id="IPR016071">
    <property type="entry name" value="Staphylococal_nuclease_OB-fold"/>
</dbReference>